<dbReference type="Proteomes" id="UP001589795">
    <property type="component" value="Unassembled WGS sequence"/>
</dbReference>
<name>A0ABV6CIZ2_9RHOB</name>
<evidence type="ECO:0000313" key="1">
    <source>
        <dbReference type="EMBL" id="MFC0199931.1"/>
    </source>
</evidence>
<comment type="caution">
    <text evidence="1">The sequence shown here is derived from an EMBL/GenBank/DDBJ whole genome shotgun (WGS) entry which is preliminary data.</text>
</comment>
<protein>
    <submittedName>
        <fullName evidence="1">Uncharacterized protein</fullName>
    </submittedName>
</protein>
<accession>A0ABV6CIZ2</accession>
<keyword evidence="2" id="KW-1185">Reference proteome</keyword>
<organism evidence="1 2">
    <name type="scientific">Paracoccus rhizosphaerae</name>
    <dbReference type="NCBI Taxonomy" id="1133347"/>
    <lineage>
        <taxon>Bacteria</taxon>
        <taxon>Pseudomonadati</taxon>
        <taxon>Pseudomonadota</taxon>
        <taxon>Alphaproteobacteria</taxon>
        <taxon>Rhodobacterales</taxon>
        <taxon>Paracoccaceae</taxon>
        <taxon>Paracoccus</taxon>
    </lineage>
</organism>
<dbReference type="RefSeq" id="WP_265505140.1">
    <property type="nucleotide sequence ID" value="NZ_JAOTBE010000001.1"/>
</dbReference>
<evidence type="ECO:0000313" key="2">
    <source>
        <dbReference type="Proteomes" id="UP001589795"/>
    </source>
</evidence>
<reference evidence="1 2" key="1">
    <citation type="submission" date="2024-09" db="EMBL/GenBank/DDBJ databases">
        <authorList>
            <person name="Sun Q."/>
            <person name="Mori K."/>
        </authorList>
    </citation>
    <scope>NUCLEOTIDE SEQUENCE [LARGE SCALE GENOMIC DNA]</scope>
    <source>
        <strain evidence="1 2">CCM 7904</strain>
    </source>
</reference>
<proteinExistence type="predicted"/>
<gene>
    <name evidence="1" type="ORF">ACFFIZ_06240</name>
</gene>
<dbReference type="EMBL" id="JBHLWQ010000055">
    <property type="protein sequence ID" value="MFC0199931.1"/>
    <property type="molecule type" value="Genomic_DNA"/>
</dbReference>
<sequence length="260" mass="28129">MPKMEHVDFLGAAEVLPVPLRRVVTGMLRRRLGAQLTLDPQEFAGRRVLILGPARTVDEDLAALRPERFDLIVRMNNGLDTPIAALGPDPLRCDLLFHSLTTEARPVTPDKLTRAGIDILVHRTPVRGAFLQTVLASRRLAGIARVRCLPMARHQSLANQLDGFSPTTGLLAVSFFLDAPVAEVAVAGFTFFQTAYCRGYDPAVTDDAAAQRRIAAAAHHDPVAEARLLGRLLTQARDRGLTVTLGPAVQAALEGAGQLR</sequence>